<organism evidence="1 2">
    <name type="scientific">Petrolisthes manimaculis</name>
    <dbReference type="NCBI Taxonomy" id="1843537"/>
    <lineage>
        <taxon>Eukaryota</taxon>
        <taxon>Metazoa</taxon>
        <taxon>Ecdysozoa</taxon>
        <taxon>Arthropoda</taxon>
        <taxon>Crustacea</taxon>
        <taxon>Multicrustacea</taxon>
        <taxon>Malacostraca</taxon>
        <taxon>Eumalacostraca</taxon>
        <taxon>Eucarida</taxon>
        <taxon>Decapoda</taxon>
        <taxon>Pleocyemata</taxon>
        <taxon>Anomura</taxon>
        <taxon>Galatheoidea</taxon>
        <taxon>Porcellanidae</taxon>
        <taxon>Petrolisthes</taxon>
    </lineage>
</organism>
<evidence type="ECO:0000313" key="1">
    <source>
        <dbReference type="EMBL" id="KAK4298801.1"/>
    </source>
</evidence>
<dbReference type="EMBL" id="JAWZYT010003365">
    <property type="protein sequence ID" value="KAK4298801.1"/>
    <property type="molecule type" value="Genomic_DNA"/>
</dbReference>
<accession>A0AAE1P0D5</accession>
<evidence type="ECO:0000313" key="2">
    <source>
        <dbReference type="Proteomes" id="UP001292094"/>
    </source>
</evidence>
<keyword evidence="2" id="KW-1185">Reference proteome</keyword>
<name>A0AAE1P0D5_9EUCA</name>
<gene>
    <name evidence="1" type="ORF">Pmani_028888</name>
</gene>
<dbReference type="AlphaFoldDB" id="A0AAE1P0D5"/>
<sequence length="131" mass="14969">MLKLQYITSYDSLWTNILGAEPCQLNLTHPIVIENKTVSVFRLTSHSHHFIKLVQDMTSARKPRLLTGVFLNPSVRVEAVLAPDCPEVHSIGLTSTLHDKQQQHFLYIIFISYRVTNTSLPVPKERRVGVY</sequence>
<comment type="caution">
    <text evidence="1">The sequence shown here is derived from an EMBL/GenBank/DDBJ whole genome shotgun (WGS) entry which is preliminary data.</text>
</comment>
<protein>
    <submittedName>
        <fullName evidence="1">Uncharacterized protein</fullName>
    </submittedName>
</protein>
<proteinExistence type="predicted"/>
<dbReference type="Proteomes" id="UP001292094">
    <property type="component" value="Unassembled WGS sequence"/>
</dbReference>
<reference evidence="1" key="1">
    <citation type="submission" date="2023-11" db="EMBL/GenBank/DDBJ databases">
        <title>Genome assemblies of two species of porcelain crab, Petrolisthes cinctipes and Petrolisthes manimaculis (Anomura: Porcellanidae).</title>
        <authorList>
            <person name="Angst P."/>
        </authorList>
    </citation>
    <scope>NUCLEOTIDE SEQUENCE</scope>
    <source>
        <strain evidence="1">PB745_02</strain>
        <tissue evidence="1">Gill</tissue>
    </source>
</reference>